<keyword evidence="6" id="KW-1185">Reference proteome</keyword>
<dbReference type="Pfam" id="PF01712">
    <property type="entry name" value="dNK"/>
    <property type="match status" value="1"/>
</dbReference>
<dbReference type="GO" id="GO:0019136">
    <property type="term" value="F:deoxynucleoside kinase activity"/>
    <property type="evidence" value="ECO:0007669"/>
    <property type="project" value="InterPro"/>
</dbReference>
<dbReference type="Proteomes" id="UP000230750">
    <property type="component" value="Unassembled WGS sequence"/>
</dbReference>
<comment type="similarity">
    <text evidence="1">Belongs to the DCK/DGK family.</text>
</comment>
<dbReference type="CDD" id="cd01673">
    <property type="entry name" value="dNK"/>
    <property type="match status" value="1"/>
</dbReference>
<dbReference type="PANTHER" id="PTHR10513:SF24">
    <property type="entry name" value="THYMIDINE KINASE 2, MITOCHONDRIAL"/>
    <property type="match status" value="1"/>
</dbReference>
<feature type="binding site" evidence="3">
    <location>
        <begin position="47"/>
        <end position="55"/>
    </location>
    <ligand>
        <name>ATP</name>
        <dbReference type="ChEBI" id="CHEBI:30616"/>
    </ligand>
</feature>
<organism evidence="5 6">
    <name type="scientific">Stichopus japonicus</name>
    <name type="common">Sea cucumber</name>
    <dbReference type="NCBI Taxonomy" id="307972"/>
    <lineage>
        <taxon>Eukaryota</taxon>
        <taxon>Metazoa</taxon>
        <taxon>Echinodermata</taxon>
        <taxon>Eleutherozoa</taxon>
        <taxon>Echinozoa</taxon>
        <taxon>Holothuroidea</taxon>
        <taxon>Aspidochirotacea</taxon>
        <taxon>Aspidochirotida</taxon>
        <taxon>Stichopodidae</taxon>
        <taxon>Apostichopus</taxon>
    </lineage>
</organism>
<feature type="binding site" evidence="3">
    <location>
        <begin position="174"/>
        <end position="178"/>
    </location>
    <ligand>
        <name>ATP</name>
        <dbReference type="ChEBI" id="CHEBI:30616"/>
    </ligand>
</feature>
<dbReference type="SUPFAM" id="SSF52540">
    <property type="entry name" value="P-loop containing nucleoside triphosphate hydrolases"/>
    <property type="match status" value="1"/>
</dbReference>
<dbReference type="InterPro" id="IPR002624">
    <property type="entry name" value="DCK/DGK"/>
</dbReference>
<evidence type="ECO:0000313" key="6">
    <source>
        <dbReference type="Proteomes" id="UP000230750"/>
    </source>
</evidence>
<dbReference type="Gene3D" id="3.40.50.300">
    <property type="entry name" value="P-loop containing nucleotide triphosphate hydrolases"/>
    <property type="match status" value="1"/>
</dbReference>
<dbReference type="InterPro" id="IPR027417">
    <property type="entry name" value="P-loop_NTPase"/>
</dbReference>
<dbReference type="STRING" id="307972.A0A2G8KR85"/>
<sequence>MAADTLTLVKSKHPIKNNRHYQNGAFQLYSYVQHSCEIEEKEISVEGNIGSGKTTLLNYLAQRDDVQVNVEPVDDWKNCRGHNLLGLMYEDPVRWAFTFQSYVQLTMLNQHILPHTRPIKLLERSIQSARYCFVENMAVNKRIADAEYTVLDEWFQWLLKNSDVHLDQIVCHQRIKQRCRKEELGIPLEYLQEIHDRYEEWLIKKTKFSIPAPVIILDAELSLPEMIKLFEEQQNKILLKG</sequence>
<accession>A0A2G8KR85</accession>
<dbReference type="InterPro" id="IPR031314">
    <property type="entry name" value="DNK_dom"/>
</dbReference>
<evidence type="ECO:0000256" key="3">
    <source>
        <dbReference type="PIRSR" id="PIRSR000705-3"/>
    </source>
</evidence>
<evidence type="ECO:0000313" key="5">
    <source>
        <dbReference type="EMBL" id="PIK50475.1"/>
    </source>
</evidence>
<protein>
    <recommendedName>
        <fullName evidence="4">Deoxynucleoside kinase domain-containing protein</fullName>
    </recommendedName>
</protein>
<feature type="domain" description="Deoxynucleoside kinase" evidence="4">
    <location>
        <begin position="43"/>
        <end position="238"/>
    </location>
</feature>
<comment type="caution">
    <text evidence="5">The sequence shown here is derived from an EMBL/GenBank/DDBJ whole genome shotgun (WGS) entry which is preliminary data.</text>
</comment>
<gene>
    <name evidence="5" type="ORF">BSL78_12604</name>
</gene>
<evidence type="ECO:0000259" key="4">
    <source>
        <dbReference type="Pfam" id="PF01712"/>
    </source>
</evidence>
<evidence type="ECO:0000256" key="2">
    <source>
        <dbReference type="PIRSR" id="PIRSR000705-1"/>
    </source>
</evidence>
<dbReference type="AlphaFoldDB" id="A0A2G8KR85"/>
<dbReference type="PIRSF" id="PIRSF000705">
    <property type="entry name" value="DNK"/>
    <property type="match status" value="1"/>
</dbReference>
<keyword evidence="3" id="KW-0067">ATP-binding</keyword>
<dbReference type="PANTHER" id="PTHR10513">
    <property type="entry name" value="DEOXYNUCLEOSIDE KINASE"/>
    <property type="match status" value="1"/>
</dbReference>
<reference evidence="5 6" key="1">
    <citation type="journal article" date="2017" name="PLoS Biol.">
        <title>The sea cucumber genome provides insights into morphological evolution and visceral regeneration.</title>
        <authorList>
            <person name="Zhang X."/>
            <person name="Sun L."/>
            <person name="Yuan J."/>
            <person name="Sun Y."/>
            <person name="Gao Y."/>
            <person name="Zhang L."/>
            <person name="Li S."/>
            <person name="Dai H."/>
            <person name="Hamel J.F."/>
            <person name="Liu C."/>
            <person name="Yu Y."/>
            <person name="Liu S."/>
            <person name="Lin W."/>
            <person name="Guo K."/>
            <person name="Jin S."/>
            <person name="Xu P."/>
            <person name="Storey K.B."/>
            <person name="Huan P."/>
            <person name="Zhang T."/>
            <person name="Zhou Y."/>
            <person name="Zhang J."/>
            <person name="Lin C."/>
            <person name="Li X."/>
            <person name="Xing L."/>
            <person name="Huo D."/>
            <person name="Sun M."/>
            <person name="Wang L."/>
            <person name="Mercier A."/>
            <person name="Li F."/>
            <person name="Yang H."/>
            <person name="Xiang J."/>
        </authorList>
    </citation>
    <scope>NUCLEOTIDE SEQUENCE [LARGE SCALE GENOMIC DNA]</scope>
    <source>
        <strain evidence="5">Shaxun</strain>
        <tissue evidence="5">Muscle</tissue>
    </source>
</reference>
<feature type="active site" description="Proton acceptor" evidence="2">
    <location>
        <position position="123"/>
    </location>
</feature>
<proteinExistence type="inferred from homology"/>
<dbReference type="EMBL" id="MRZV01000418">
    <property type="protein sequence ID" value="PIK50475.1"/>
    <property type="molecule type" value="Genomic_DNA"/>
</dbReference>
<name>A0A2G8KR85_STIJA</name>
<dbReference type="GO" id="GO:0005739">
    <property type="term" value="C:mitochondrion"/>
    <property type="evidence" value="ECO:0007669"/>
    <property type="project" value="TreeGrafter"/>
</dbReference>
<dbReference type="GO" id="GO:0005524">
    <property type="term" value="F:ATP binding"/>
    <property type="evidence" value="ECO:0007669"/>
    <property type="project" value="UniProtKB-KW"/>
</dbReference>
<evidence type="ECO:0000256" key="1">
    <source>
        <dbReference type="ARBA" id="ARBA00007420"/>
    </source>
</evidence>
<dbReference type="OrthoDB" id="567086at2759"/>
<dbReference type="InterPro" id="IPR050566">
    <property type="entry name" value="Deoxyribonucleoside_kinase"/>
</dbReference>
<keyword evidence="3" id="KW-0547">Nucleotide-binding</keyword>